<keyword evidence="10" id="KW-1185">Reference proteome</keyword>
<dbReference type="STRING" id="161896.UL81_08465"/>
<sequence>MRRENFRDRAVVIRSYDFGEADRVIVLLTKQHGLVRGVAKGVRRAKSRFGSRLQLFVNLDVQLYAGRSLYSITQADTVAYYGAQIIDDYERYTAACAALEAAERLAQNDAPGDPYLYNAITQTLERLQHAEPIDALNAFLLQAMAHAGWSPSLFDCAQCQRPGPHHAFHPAVGGAACHQCRPPGAAEVDPETLHHMWLLAHGYESNPTNAQRQEAHRLTRAYLQWHLERKVSALGVMEQ</sequence>
<evidence type="ECO:0000256" key="2">
    <source>
        <dbReference type="ARBA" id="ARBA00007452"/>
    </source>
</evidence>
<dbReference type="HAMAP" id="MF_00201">
    <property type="entry name" value="RecO"/>
    <property type="match status" value="1"/>
</dbReference>
<dbReference type="RefSeq" id="WP_046453480.1">
    <property type="nucleotide sequence ID" value="NZ_CP011311.1"/>
</dbReference>
<dbReference type="PANTHER" id="PTHR33991:SF1">
    <property type="entry name" value="DNA REPAIR PROTEIN RECO"/>
    <property type="match status" value="1"/>
</dbReference>
<dbReference type="HOGENOM" id="CLU_066632_1_1_11"/>
<comment type="function">
    <text evidence="1 8">Involved in DNA repair and RecF pathway recombination.</text>
</comment>
<evidence type="ECO:0000256" key="6">
    <source>
        <dbReference type="ARBA" id="ARBA00023204"/>
    </source>
</evidence>
<dbReference type="PANTHER" id="PTHR33991">
    <property type="entry name" value="DNA REPAIR PROTEIN RECO"/>
    <property type="match status" value="1"/>
</dbReference>
<evidence type="ECO:0000256" key="8">
    <source>
        <dbReference type="HAMAP-Rule" id="MF_00201"/>
    </source>
</evidence>
<dbReference type="InterPro" id="IPR037278">
    <property type="entry name" value="ARFGAP/RecO"/>
</dbReference>
<dbReference type="KEGG" id="ccj:UL81_08465"/>
<dbReference type="PATRIC" id="fig|161896.4.peg.1656"/>
<keyword evidence="6 8" id="KW-0234">DNA repair</keyword>
<dbReference type="InterPro" id="IPR012340">
    <property type="entry name" value="NA-bd_OB-fold"/>
</dbReference>
<evidence type="ECO:0000256" key="3">
    <source>
        <dbReference type="ARBA" id="ARBA00021310"/>
    </source>
</evidence>
<dbReference type="GO" id="GO:0043590">
    <property type="term" value="C:bacterial nucleoid"/>
    <property type="evidence" value="ECO:0007669"/>
    <property type="project" value="TreeGrafter"/>
</dbReference>
<keyword evidence="4 8" id="KW-0227">DNA damage</keyword>
<dbReference type="GO" id="GO:0006310">
    <property type="term" value="P:DNA recombination"/>
    <property type="evidence" value="ECO:0007669"/>
    <property type="project" value="UniProtKB-UniRule"/>
</dbReference>
<dbReference type="AlphaFoldDB" id="A0A0F6QZ52"/>
<dbReference type="SUPFAM" id="SSF50249">
    <property type="entry name" value="Nucleic acid-binding proteins"/>
    <property type="match status" value="1"/>
</dbReference>
<dbReference type="Gene3D" id="1.20.1440.120">
    <property type="entry name" value="Recombination protein O, C-terminal domain"/>
    <property type="match status" value="1"/>
</dbReference>
<comment type="similarity">
    <text evidence="2 8">Belongs to the RecO family.</text>
</comment>
<dbReference type="OrthoDB" id="9812244at2"/>
<dbReference type="Proteomes" id="UP000033566">
    <property type="component" value="Chromosome"/>
</dbReference>
<evidence type="ECO:0000313" key="9">
    <source>
        <dbReference type="EMBL" id="AKE39643.1"/>
    </source>
</evidence>
<dbReference type="Gene3D" id="2.40.50.140">
    <property type="entry name" value="Nucleic acid-binding proteins"/>
    <property type="match status" value="1"/>
</dbReference>
<dbReference type="InterPro" id="IPR042242">
    <property type="entry name" value="RecO_C"/>
</dbReference>
<evidence type="ECO:0000256" key="1">
    <source>
        <dbReference type="ARBA" id="ARBA00003065"/>
    </source>
</evidence>
<reference evidence="9 10" key="1">
    <citation type="journal article" date="2015" name="Genome Announc.">
        <title>Complete Genome Sequence of Corynebacterium camporealensis DSM 44610, Isolated from the Milk of a Manchega Sheep with Subclinical Mastitis.</title>
        <authorList>
            <person name="Ruckert C."/>
            <person name="Albersmeier A."/>
            <person name="Winkler A."/>
            <person name="Tauch A."/>
        </authorList>
    </citation>
    <scope>NUCLEOTIDE SEQUENCE [LARGE SCALE GENOMIC DNA]</scope>
    <source>
        <strain evidence="9 10">DSM 44610</strain>
    </source>
</reference>
<evidence type="ECO:0000313" key="10">
    <source>
        <dbReference type="Proteomes" id="UP000033566"/>
    </source>
</evidence>
<dbReference type="Pfam" id="PF11967">
    <property type="entry name" value="RecO_N"/>
    <property type="match status" value="1"/>
</dbReference>
<evidence type="ECO:0000256" key="7">
    <source>
        <dbReference type="ARBA" id="ARBA00033409"/>
    </source>
</evidence>
<dbReference type="InterPro" id="IPR003717">
    <property type="entry name" value="RecO"/>
</dbReference>
<keyword evidence="5 8" id="KW-0233">DNA recombination</keyword>
<protein>
    <recommendedName>
        <fullName evidence="3 8">DNA repair protein RecO</fullName>
    </recommendedName>
    <alternativeName>
        <fullName evidence="7 8">Recombination protein O</fullName>
    </alternativeName>
</protein>
<evidence type="ECO:0000256" key="4">
    <source>
        <dbReference type="ARBA" id="ARBA00022763"/>
    </source>
</evidence>
<name>A0A0F6QZ52_9CORY</name>
<dbReference type="Pfam" id="PF02565">
    <property type="entry name" value="RecO_C"/>
    <property type="match status" value="1"/>
</dbReference>
<gene>
    <name evidence="8 9" type="primary">recO</name>
    <name evidence="9" type="ORF">UL81_08465</name>
</gene>
<dbReference type="EMBL" id="CP011311">
    <property type="protein sequence ID" value="AKE39643.1"/>
    <property type="molecule type" value="Genomic_DNA"/>
</dbReference>
<dbReference type="InterPro" id="IPR022572">
    <property type="entry name" value="DNA_rep/recomb_RecO_N"/>
</dbReference>
<dbReference type="NCBIfam" id="TIGR00613">
    <property type="entry name" value="reco"/>
    <property type="match status" value="1"/>
</dbReference>
<dbReference type="GO" id="GO:0006302">
    <property type="term" value="P:double-strand break repair"/>
    <property type="evidence" value="ECO:0007669"/>
    <property type="project" value="TreeGrafter"/>
</dbReference>
<evidence type="ECO:0000256" key="5">
    <source>
        <dbReference type="ARBA" id="ARBA00023172"/>
    </source>
</evidence>
<accession>A0A0F6QZ52</accession>
<organism evidence="9 10">
    <name type="scientific">Corynebacterium camporealensis</name>
    <dbReference type="NCBI Taxonomy" id="161896"/>
    <lineage>
        <taxon>Bacteria</taxon>
        <taxon>Bacillati</taxon>
        <taxon>Actinomycetota</taxon>
        <taxon>Actinomycetes</taxon>
        <taxon>Mycobacteriales</taxon>
        <taxon>Corynebacteriaceae</taxon>
        <taxon>Corynebacterium</taxon>
    </lineage>
</organism>
<proteinExistence type="inferred from homology"/>
<dbReference type="SUPFAM" id="SSF57863">
    <property type="entry name" value="ArfGap/RecO-like zinc finger"/>
    <property type="match status" value="1"/>
</dbReference>